<dbReference type="EMBL" id="GBRH01198529">
    <property type="protein sequence ID" value="JAD99366.1"/>
    <property type="molecule type" value="Transcribed_RNA"/>
</dbReference>
<dbReference type="AlphaFoldDB" id="A0A0A9EGZ8"/>
<evidence type="ECO:0000313" key="1">
    <source>
        <dbReference type="EMBL" id="JAD99366.1"/>
    </source>
</evidence>
<name>A0A0A9EGZ8_ARUDO</name>
<reference evidence="1" key="2">
    <citation type="journal article" date="2015" name="Data Brief">
        <title>Shoot transcriptome of the giant reed, Arundo donax.</title>
        <authorList>
            <person name="Barrero R.A."/>
            <person name="Guerrero F.D."/>
            <person name="Moolhuijzen P."/>
            <person name="Goolsby J.A."/>
            <person name="Tidwell J."/>
            <person name="Bellgard S.E."/>
            <person name="Bellgard M.I."/>
        </authorList>
    </citation>
    <scope>NUCLEOTIDE SEQUENCE</scope>
    <source>
        <tissue evidence="1">Shoot tissue taken approximately 20 cm above the soil surface</tissue>
    </source>
</reference>
<organism evidence="1">
    <name type="scientific">Arundo donax</name>
    <name type="common">Giant reed</name>
    <name type="synonym">Donax arundinaceus</name>
    <dbReference type="NCBI Taxonomy" id="35708"/>
    <lineage>
        <taxon>Eukaryota</taxon>
        <taxon>Viridiplantae</taxon>
        <taxon>Streptophyta</taxon>
        <taxon>Embryophyta</taxon>
        <taxon>Tracheophyta</taxon>
        <taxon>Spermatophyta</taxon>
        <taxon>Magnoliopsida</taxon>
        <taxon>Liliopsida</taxon>
        <taxon>Poales</taxon>
        <taxon>Poaceae</taxon>
        <taxon>PACMAD clade</taxon>
        <taxon>Arundinoideae</taxon>
        <taxon>Arundineae</taxon>
        <taxon>Arundo</taxon>
    </lineage>
</organism>
<proteinExistence type="predicted"/>
<sequence length="24" mass="2573">MQPLLPASMQLLPFSVAVVPCSPF</sequence>
<reference evidence="1" key="1">
    <citation type="submission" date="2014-09" db="EMBL/GenBank/DDBJ databases">
        <authorList>
            <person name="Magalhaes I.L.F."/>
            <person name="Oliveira U."/>
            <person name="Santos F.R."/>
            <person name="Vidigal T.H.D.A."/>
            <person name="Brescovit A.D."/>
            <person name="Santos A.J."/>
        </authorList>
    </citation>
    <scope>NUCLEOTIDE SEQUENCE</scope>
    <source>
        <tissue evidence="1">Shoot tissue taken approximately 20 cm above the soil surface</tissue>
    </source>
</reference>
<accession>A0A0A9EGZ8</accession>
<protein>
    <submittedName>
        <fullName evidence="1">Uncharacterized protein</fullName>
    </submittedName>
</protein>